<keyword evidence="1" id="KW-1133">Transmembrane helix</keyword>
<accession>A0AA97FDT1</accession>
<sequence length="218" mass="23412">MHKILNLKNADGLTGLELIIAIAVICIFIYLFAGIIFNASMPDMNHKSPGGIVGFAVSETGYLLIVDGDCYGMQDTGGTAGTITLVSENPSSSAMGSCQIPVKLVTGSTGAIEMDGAEIVFTYKNKSEKLSYSGNNPLFKPAWTISDKSGVIPFQDADEDLLLEPNEIFTILVYQSTPVEAYDSFQVSLTPKSSLPLDIGFKVPPQIRQNRIVTLLPV</sequence>
<evidence type="ECO:0000313" key="3">
    <source>
        <dbReference type="Proteomes" id="UP001301797"/>
    </source>
</evidence>
<reference evidence="2 3" key="1">
    <citation type="submission" date="2019-09" db="EMBL/GenBank/DDBJ databases">
        <title>The complete genome of Methanoplanus sp. FWC-SCC4.</title>
        <authorList>
            <person name="Chen S.-C."/>
            <person name="Zhou Y.-Z."/>
            <person name="Lai M.-C."/>
        </authorList>
    </citation>
    <scope>NUCLEOTIDE SEQUENCE [LARGE SCALE GENOMIC DNA]</scope>
    <source>
        <strain evidence="2 3">FWC-SCC4</strain>
    </source>
</reference>
<evidence type="ECO:0008006" key="4">
    <source>
        <dbReference type="Google" id="ProtNLM"/>
    </source>
</evidence>
<dbReference type="GeneID" id="85230641"/>
<keyword evidence="1" id="KW-0472">Membrane</keyword>
<name>A0AA97FDT1_9EURY</name>
<evidence type="ECO:0000313" key="2">
    <source>
        <dbReference type="EMBL" id="WOF17109.1"/>
    </source>
</evidence>
<keyword evidence="3" id="KW-1185">Reference proteome</keyword>
<feature type="transmembrane region" description="Helical" evidence="1">
    <location>
        <begin position="18"/>
        <end position="37"/>
    </location>
</feature>
<dbReference type="RefSeq" id="WP_317136565.1">
    <property type="nucleotide sequence ID" value="NZ_CP043875.1"/>
</dbReference>
<protein>
    <recommendedName>
        <fullName evidence="4">Flagellin</fullName>
    </recommendedName>
</protein>
<keyword evidence="1" id="KW-0812">Transmembrane</keyword>
<dbReference type="AlphaFoldDB" id="A0AA97FDT1"/>
<evidence type="ECO:0000256" key="1">
    <source>
        <dbReference type="SAM" id="Phobius"/>
    </source>
</evidence>
<dbReference type="KEGG" id="mefw:F1737_10690"/>
<dbReference type="Proteomes" id="UP001301797">
    <property type="component" value="Chromosome"/>
</dbReference>
<proteinExistence type="predicted"/>
<organism evidence="2 3">
    <name type="scientific">Methanochimaera problematica</name>
    <dbReference type="NCBI Taxonomy" id="2609417"/>
    <lineage>
        <taxon>Archaea</taxon>
        <taxon>Methanobacteriati</taxon>
        <taxon>Methanobacteriota</taxon>
        <taxon>Stenosarchaea group</taxon>
        <taxon>Methanomicrobia</taxon>
        <taxon>Methanomicrobiales</taxon>
        <taxon>Methanomicrobiaceae</taxon>
        <taxon>Methanochimaera</taxon>
    </lineage>
</organism>
<dbReference type="EMBL" id="CP043875">
    <property type="protein sequence ID" value="WOF17109.1"/>
    <property type="molecule type" value="Genomic_DNA"/>
</dbReference>
<gene>
    <name evidence="2" type="ORF">F1737_10690</name>
</gene>